<dbReference type="AlphaFoldDB" id="Q8TFW0"/>
<organism evidence="1">
    <name type="scientific">Aspergillus fumigatus</name>
    <name type="common">Neosartorya fumigata</name>
    <dbReference type="NCBI Taxonomy" id="746128"/>
    <lineage>
        <taxon>Eukaryota</taxon>
        <taxon>Fungi</taxon>
        <taxon>Dikarya</taxon>
        <taxon>Ascomycota</taxon>
        <taxon>Pezizomycotina</taxon>
        <taxon>Eurotiomycetes</taxon>
        <taxon>Eurotiomycetidae</taxon>
        <taxon>Eurotiales</taxon>
        <taxon>Aspergillaceae</taxon>
        <taxon>Aspergillus</taxon>
        <taxon>Aspergillus subgen. Fumigati</taxon>
    </lineage>
</organism>
<gene>
    <name evidence="1" type="primary">hyp1</name>
</gene>
<feature type="non-terminal residue" evidence="1">
    <location>
        <position position="91"/>
    </location>
</feature>
<sequence length="91" mass="9736">RQPRSVVTRLSSLAATRPPTPVMSPTLTRASLLVPSRTSSVVDPAPRALVSSTSAPSWTSRAPSLVFQSRIWSTRSASRTLPAARTLLPMP</sequence>
<name>Q8TFW0_ASPFM</name>
<reference evidence="1" key="1">
    <citation type="submission" date="2002-03" db="EMBL/GenBank/DDBJ databases">
        <title>Multilocus sequence analysis of Aspergillus fumigatus diversity.</title>
        <authorList>
            <person name="Marti N."/>
            <person name="Fonteyne P.A."/>
            <person name="Nolard N."/>
        </authorList>
    </citation>
    <scope>NUCLEOTIDE SEQUENCE</scope>
    <source>
        <strain evidence="1">IHEM 9876</strain>
    </source>
</reference>
<proteinExistence type="predicted"/>
<evidence type="ECO:0000313" key="1">
    <source>
        <dbReference type="EMBL" id="CAD28405.1"/>
    </source>
</evidence>
<protein>
    <submittedName>
        <fullName evidence="1">Hydrophobin</fullName>
    </submittedName>
</protein>
<dbReference type="EMBL" id="AJ439375">
    <property type="protein sequence ID" value="CAD28405.1"/>
    <property type="molecule type" value="Genomic_DNA"/>
</dbReference>
<accession>Q8TFW0</accession>
<feature type="non-terminal residue" evidence="1">
    <location>
        <position position="1"/>
    </location>
</feature>